<evidence type="ECO:0000313" key="2">
    <source>
        <dbReference type="EMBL" id="AER41466.1"/>
    </source>
</evidence>
<proteinExistence type="predicted"/>
<dbReference type="RefSeq" id="YP_006908548.1">
    <property type="nucleotide sequence ID" value="NC_018875.1"/>
</dbReference>
<sequence length="102" mass="12098">MHEDMIVLTKTLNKKINQLDDKVYELQRQYDHMQYELRCVKMVLKEICQTTAPHRSALIEDMLDQHDKVYKTLYGLDNTQPLASIRYAHQINNDLGSAYVWL</sequence>
<evidence type="ECO:0000313" key="3">
    <source>
        <dbReference type="Proteomes" id="UP000201571"/>
    </source>
</evidence>
<dbReference type="Proteomes" id="UP000201571">
    <property type="component" value="Segment"/>
</dbReference>
<feature type="coiled-coil region" evidence="1">
    <location>
        <begin position="9"/>
        <end position="36"/>
    </location>
</feature>
<reference evidence="2 3" key="1">
    <citation type="journal article" date="2012" name="BMC Genomics">
        <title>Genome of Epinotia aporema granulovirus (EpapGV), a polyorganotropic fast killing betabaculovirus with a novel thymidylate kinase gene.</title>
        <authorList>
            <person name="Ferrelli M.L."/>
            <person name="Salvador R."/>
            <person name="Biedma M.E."/>
            <person name="Berretta M.F."/>
            <person name="Haase S."/>
            <person name="Sciocco-Cap A."/>
            <person name="Ghiringhelli P.D."/>
            <person name="Romanowski V."/>
        </authorList>
    </citation>
    <scope>NUCLEOTIDE SEQUENCE [LARGE SCALE GENOMIC DNA]</scope>
</reference>
<dbReference type="EMBL" id="JN408834">
    <property type="protein sequence ID" value="AER41466.1"/>
    <property type="molecule type" value="Genomic_DNA"/>
</dbReference>
<dbReference type="GeneID" id="13842665"/>
<name>K4EQS9_9BBAC</name>
<evidence type="ECO:0000256" key="1">
    <source>
        <dbReference type="SAM" id="Coils"/>
    </source>
</evidence>
<accession>K4EQS9</accession>
<dbReference type="KEGG" id="vg:13842665"/>
<protein>
    <submittedName>
        <fullName evidence="2">Uncharacterized protein</fullName>
    </submittedName>
</protein>
<organism evidence="2 3">
    <name type="scientific">Epinotia aporema granulovirus</name>
    <dbReference type="NCBI Taxonomy" id="166056"/>
    <lineage>
        <taxon>Viruses</taxon>
        <taxon>Viruses incertae sedis</taxon>
        <taxon>Naldaviricetes</taxon>
        <taxon>Lefavirales</taxon>
        <taxon>Baculoviridae</taxon>
        <taxon>Betabaculovirus</taxon>
        <taxon>Betabaculovirus epaporemae</taxon>
    </lineage>
</organism>
<dbReference type="OrthoDB" id="21211at10239"/>
<keyword evidence="1" id="KW-0175">Coiled coil</keyword>
<keyword evidence="3" id="KW-1185">Reference proteome</keyword>